<dbReference type="InterPro" id="IPR000182">
    <property type="entry name" value="GNAT_dom"/>
</dbReference>
<dbReference type="AlphaFoldDB" id="A0A0D2XTG0"/>
<dbReference type="Proteomes" id="UP000002489">
    <property type="component" value="Unassembled WGS sequence"/>
</dbReference>
<organism evidence="2 3">
    <name type="scientific">Fusarium oxysporum (strain Fo5176)</name>
    <name type="common">Fusarium vascular wilt</name>
    <dbReference type="NCBI Taxonomy" id="660025"/>
    <lineage>
        <taxon>Eukaryota</taxon>
        <taxon>Fungi</taxon>
        <taxon>Dikarya</taxon>
        <taxon>Ascomycota</taxon>
        <taxon>Pezizomycotina</taxon>
        <taxon>Sordariomycetes</taxon>
        <taxon>Hypocreomycetidae</taxon>
        <taxon>Hypocreales</taxon>
        <taxon>Nectriaceae</taxon>
        <taxon>Fusarium</taxon>
        <taxon>Fusarium oxysporum species complex</taxon>
    </lineage>
</organism>
<accession>A0A0D2XTG0</accession>
<dbReference type="Pfam" id="PF00583">
    <property type="entry name" value="Acetyltransf_1"/>
    <property type="match status" value="1"/>
</dbReference>
<evidence type="ECO:0000259" key="1">
    <source>
        <dbReference type="PROSITE" id="PS51186"/>
    </source>
</evidence>
<evidence type="ECO:0000313" key="2">
    <source>
        <dbReference type="EnsemblFungi" id="FOXG_07262P0"/>
    </source>
</evidence>
<protein>
    <recommendedName>
        <fullName evidence="1">N-acetyltransferase domain-containing protein</fullName>
    </recommendedName>
</protein>
<dbReference type="PROSITE" id="PS51186">
    <property type="entry name" value="GNAT"/>
    <property type="match status" value="1"/>
</dbReference>
<name>A0A0D2XTG0_FUSOF</name>
<dbReference type="InterPro" id="IPR016181">
    <property type="entry name" value="Acyl_CoA_acyltransferase"/>
</dbReference>
<dbReference type="InterPro" id="IPR052523">
    <property type="entry name" value="Trichothecene_AcTrans"/>
</dbReference>
<evidence type="ECO:0000313" key="3">
    <source>
        <dbReference type="Proteomes" id="UP000002489"/>
    </source>
</evidence>
<dbReference type="STRING" id="426428.A0A0D2XTG0"/>
<feature type="domain" description="N-acetyltransferase" evidence="1">
    <location>
        <begin position="148"/>
        <end position="228"/>
    </location>
</feature>
<dbReference type="GO" id="GO:0016747">
    <property type="term" value="F:acyltransferase activity, transferring groups other than amino-acyl groups"/>
    <property type="evidence" value="ECO:0007669"/>
    <property type="project" value="InterPro"/>
</dbReference>
<reference evidence="3" key="1">
    <citation type="journal article" date="2012" name="Mol. Plant Microbe Interact.">
        <title>A highly conserved effector in Fusarium oxysporum is required for full virulence on Arabidopsis.</title>
        <authorList>
            <person name="Thatcher L.F."/>
            <person name="Gardiner D.M."/>
            <person name="Kazan K."/>
            <person name="Manners J."/>
        </authorList>
    </citation>
    <scope>NUCLEOTIDE SEQUENCE [LARGE SCALE GENOMIC DNA]</scope>
    <source>
        <strain evidence="3">Fo5176</strain>
    </source>
</reference>
<sequence length="230" mass="26492">MSEIVLRDACYSELPEIAHIMSEAFWKDNLFGELIHPHRSEYPDDVHLYWLRRARVNFWDYRSRWLVAVAKDEKGQEVIAGIAQWARLGDGGQKLECCQSSSCFVCGTTEALVEVRPNRASDPKQEDIIERAYPHFEDIWSGKRAESWYLEGLAVRPDFQRRNVGWKLVQWGLEQAKAEGIYASVVSAFGTEEFYKKCGFDEQYGSARQGEGNPLADIEGANMFWKWPEA</sequence>
<dbReference type="SUPFAM" id="SSF55729">
    <property type="entry name" value="Acyl-CoA N-acyltransferases (Nat)"/>
    <property type="match status" value="1"/>
</dbReference>
<dbReference type="PANTHER" id="PTHR42791:SF16">
    <property type="entry name" value="N-ACETYLTRANSFERASE DOMAIN-CONTAINING PROTEIN"/>
    <property type="match status" value="1"/>
</dbReference>
<dbReference type="Gene3D" id="3.40.630.30">
    <property type="match status" value="1"/>
</dbReference>
<dbReference type="EnsemblFungi" id="FOXG_07262T0">
    <property type="protein sequence ID" value="FOXG_07262P0"/>
    <property type="gene ID" value="FOXG_07262"/>
</dbReference>
<proteinExistence type="predicted"/>
<dbReference type="CDD" id="cd04301">
    <property type="entry name" value="NAT_SF"/>
    <property type="match status" value="1"/>
</dbReference>
<reference evidence="2" key="2">
    <citation type="submission" date="2025-08" db="UniProtKB">
        <authorList>
            <consortium name="EnsemblFungi"/>
        </authorList>
    </citation>
    <scope>IDENTIFICATION</scope>
    <source>
        <strain evidence="2">4287 / CBS 123668 / FGSC 9935 / NRRL 34936</strain>
    </source>
</reference>
<dbReference type="PANTHER" id="PTHR42791">
    <property type="entry name" value="GNAT FAMILY ACETYLTRANSFERASE"/>
    <property type="match status" value="1"/>
</dbReference>